<proteinExistence type="predicted"/>
<dbReference type="InterPro" id="IPR012340">
    <property type="entry name" value="NA-bd_OB-fold"/>
</dbReference>
<evidence type="ECO:0000313" key="1">
    <source>
        <dbReference type="EMBL" id="CAG9328493.1"/>
    </source>
</evidence>
<keyword evidence="2" id="KW-1185">Reference proteome</keyword>
<dbReference type="EMBL" id="CAJZBQ010000046">
    <property type="protein sequence ID" value="CAG9328493.1"/>
    <property type="molecule type" value="Genomic_DNA"/>
</dbReference>
<dbReference type="Gene3D" id="2.40.50.140">
    <property type="entry name" value="Nucleic acid-binding proteins"/>
    <property type="match status" value="1"/>
</dbReference>
<organism evidence="1 2">
    <name type="scientific">Blepharisma stoltei</name>
    <dbReference type="NCBI Taxonomy" id="1481888"/>
    <lineage>
        <taxon>Eukaryota</taxon>
        <taxon>Sar</taxon>
        <taxon>Alveolata</taxon>
        <taxon>Ciliophora</taxon>
        <taxon>Postciliodesmatophora</taxon>
        <taxon>Heterotrichea</taxon>
        <taxon>Heterotrichida</taxon>
        <taxon>Blepharismidae</taxon>
        <taxon>Blepharisma</taxon>
    </lineage>
</organism>
<name>A0AAU9JTP4_9CILI</name>
<gene>
    <name evidence="1" type="ORF">BSTOLATCC_MIC46494</name>
</gene>
<evidence type="ECO:0008006" key="3">
    <source>
        <dbReference type="Google" id="ProtNLM"/>
    </source>
</evidence>
<protein>
    <recommendedName>
        <fullName evidence="3">CSD domain-containing protein</fullName>
    </recommendedName>
</protein>
<dbReference type="SUPFAM" id="SSF50249">
    <property type="entry name" value="Nucleic acid-binding proteins"/>
    <property type="match status" value="1"/>
</dbReference>
<dbReference type="AlphaFoldDB" id="A0AAU9JTP4"/>
<reference evidence="1" key="1">
    <citation type="submission" date="2021-09" db="EMBL/GenBank/DDBJ databases">
        <authorList>
            <consortium name="AG Swart"/>
            <person name="Singh M."/>
            <person name="Singh A."/>
            <person name="Seah K."/>
            <person name="Emmerich C."/>
        </authorList>
    </citation>
    <scope>NUCLEOTIDE SEQUENCE</scope>
    <source>
        <strain evidence="1">ATCC30299</strain>
    </source>
</reference>
<comment type="caution">
    <text evidence="1">The sequence shown here is derived from an EMBL/GenBank/DDBJ whole genome shotgun (WGS) entry which is preliminary data.</text>
</comment>
<accession>A0AAU9JTP4</accession>
<sequence>MKPITRTDPQHSLSAPKKFSTREKPIFDFTNVKISPGASPSTFIVENIPIDHSSHKQQNNVFFNSAIPIPELKMLGDIDAIDEESEEEHDTLSSWEINRKRFDQWMSKSCSGVPNDPVKFHEELKKLKSHKIVDPMPLQLTPPPPGFEKVAKIDKSKVEEAKNPTRITSEPDKSYLKVEESKKKFTWADLSSDSDFTPTPVSILKKHEKEPVKGIQIEQQPIILKSPPQKGSLVKREKRGKFNEEQVIEKKFTGKLKFYQLKKRFGFITLDVDQADIFLCEDDLLLSGINHKKFKESVISKQPMSFRFHIKKYIENGKEKRKAIDIEIIDC</sequence>
<evidence type="ECO:0000313" key="2">
    <source>
        <dbReference type="Proteomes" id="UP001162131"/>
    </source>
</evidence>
<dbReference type="Proteomes" id="UP001162131">
    <property type="component" value="Unassembled WGS sequence"/>
</dbReference>